<evidence type="ECO:0000313" key="3">
    <source>
        <dbReference type="Proteomes" id="UP000279841"/>
    </source>
</evidence>
<evidence type="ECO:0000256" key="1">
    <source>
        <dbReference type="SAM" id="Phobius"/>
    </source>
</evidence>
<sequence>MRKGFALVSTLIMLVVLMALLTAYFVLTRVELGTTQASVRQTTGFYAAEAGLNLRAEEIRAKFLGYNRPQGTSPSPTNPCQGSNWGSGDFACKTYTFSGRTVRTYVVEDPNNPRNVTIPPGELYENLDAQEYRYTLFSEALGPDGRTEVVLELVFKSRLVPMFQFAAFYNKDLEILPGPDMTLNGRAHTNGDLYLNAGNTLTIQGQVSTAGTLYRGRKDDNSCGGTVNIYKENNQPAPLPCNRQNSRRSFSQGDVGAWGSRIQIGVNPVTVPPPEELDPLPGKTYWEKAELRLGLDLFSTPPTVKVYRVQGGANVNDVIATTALNACVGAVGTSDTFYNWREGKRIRMLDVDLRKLLDCVHLNPLAFGFRLDDDTEGGLVFHFTVFGPDSNRVNNYGVRIKNGAEIASTLPGAPRPRGLTVVTDQAVYIQGDFNKTNWIPAAFLADSLNILSNAWTNDAKSYQTLSQRVASDTEVNAAFLSGTDITGGEEGPSGQNKGNYNGGLENYPRFHETWSGKTLTYRGSFVSLGTPRHVNGPWCGTGGRGTYDPLTGRISGRRGCNIYDPPTRNWSYEVRFSQGQLPPLSPRFVYLRQERFLREFERP</sequence>
<dbReference type="AlphaFoldDB" id="A0A3P4AQQ8"/>
<evidence type="ECO:0008006" key="4">
    <source>
        <dbReference type="Google" id="ProtNLM"/>
    </source>
</evidence>
<reference evidence="2 3" key="1">
    <citation type="submission" date="2018-10" db="EMBL/GenBank/DDBJ databases">
        <authorList>
            <person name="Peiro R."/>
            <person name="Begona"/>
            <person name="Cbmso G."/>
            <person name="Lopez M."/>
            <person name="Gonzalez S."/>
            <person name="Sacristan E."/>
            <person name="Castillo E."/>
        </authorList>
    </citation>
    <scope>NUCLEOTIDE SEQUENCE [LARGE SCALE GENOMIC DNA]</scope>
    <source>
        <strain evidence="2">TTHNAR1</strain>
    </source>
</reference>
<organism evidence="2 3">
    <name type="scientific">Thermus thermophilus</name>
    <dbReference type="NCBI Taxonomy" id="274"/>
    <lineage>
        <taxon>Bacteria</taxon>
        <taxon>Thermotogati</taxon>
        <taxon>Deinococcota</taxon>
        <taxon>Deinococci</taxon>
        <taxon>Thermales</taxon>
        <taxon>Thermaceae</taxon>
        <taxon>Thermus</taxon>
    </lineage>
</organism>
<keyword evidence="1" id="KW-0472">Membrane</keyword>
<dbReference type="EMBL" id="LR027517">
    <property type="protein sequence ID" value="VCU52718.1"/>
    <property type="molecule type" value="Genomic_DNA"/>
</dbReference>
<dbReference type="RefSeq" id="WP_014629439.1">
    <property type="nucleotide sequence ID" value="NZ_LR027517.1"/>
</dbReference>
<name>A0A3P4AQQ8_THETH</name>
<evidence type="ECO:0000313" key="2">
    <source>
        <dbReference type="EMBL" id="VCU52718.1"/>
    </source>
</evidence>
<feature type="transmembrane region" description="Helical" evidence="1">
    <location>
        <begin position="7"/>
        <end position="27"/>
    </location>
</feature>
<keyword evidence="1" id="KW-0812">Transmembrane</keyword>
<keyword evidence="1" id="KW-1133">Transmembrane helix</keyword>
<dbReference type="Proteomes" id="UP000279841">
    <property type="component" value="Chromosome"/>
</dbReference>
<accession>A0A3P4AQQ8</accession>
<protein>
    <recommendedName>
        <fullName evidence="4">Type 4 fimbrial biogenesis protein PilX N-terminal domain-containing protein</fullName>
    </recommendedName>
</protein>
<gene>
    <name evidence="2" type="ORF">TTHN1_00471</name>
</gene>
<proteinExistence type="predicted"/>